<reference evidence="1 2" key="1">
    <citation type="submission" date="2015-05" db="EMBL/GenBank/DDBJ databases">
        <title>Evolution of Trichinella species and genotypes.</title>
        <authorList>
            <person name="Korhonen P.K."/>
            <person name="Edoardo P."/>
            <person name="Giuseppe L.R."/>
            <person name="Gasser R.B."/>
        </authorList>
    </citation>
    <scope>NUCLEOTIDE SEQUENCE [LARGE SCALE GENOMIC DNA]</scope>
    <source>
        <strain evidence="1">ISS10</strain>
    </source>
</reference>
<dbReference type="EMBL" id="JYDW01000349">
    <property type="protein sequence ID" value="KRZ48941.1"/>
    <property type="molecule type" value="Genomic_DNA"/>
</dbReference>
<dbReference type="Proteomes" id="UP000054721">
    <property type="component" value="Unassembled WGS sequence"/>
</dbReference>
<protein>
    <submittedName>
        <fullName evidence="1">Uncharacterized protein</fullName>
    </submittedName>
</protein>
<name>A0A0V1KNL2_9BILA</name>
<evidence type="ECO:0000313" key="2">
    <source>
        <dbReference type="Proteomes" id="UP000054721"/>
    </source>
</evidence>
<dbReference type="AlphaFoldDB" id="A0A0V1KNL2"/>
<evidence type="ECO:0000313" key="1">
    <source>
        <dbReference type="EMBL" id="KRZ48941.1"/>
    </source>
</evidence>
<keyword evidence="2" id="KW-1185">Reference proteome</keyword>
<dbReference type="OrthoDB" id="5919774at2759"/>
<proteinExistence type="predicted"/>
<comment type="caution">
    <text evidence="1">The sequence shown here is derived from an EMBL/GenBank/DDBJ whole genome shotgun (WGS) entry which is preliminary data.</text>
</comment>
<sequence>MSRTSDLQFRSLQHCATATCWLSLNERRNILVGVIHPLEQSGKDIGRAKPRRTPLRKIAATDNRGLKTAIYAPTEKGVSVFQWHPVPCADHFSVQIALSEEGSLLAHLCRWNPPHAINSYSSMASVLASSSDSQDVANASPATPGADARWRYACILTVLMAKKVEQVSPKHTIVSQYMQTP</sequence>
<accession>A0A0V1KNL2</accession>
<gene>
    <name evidence="1" type="ORF">T02_7678</name>
</gene>
<organism evidence="1 2">
    <name type="scientific">Trichinella nativa</name>
    <dbReference type="NCBI Taxonomy" id="6335"/>
    <lineage>
        <taxon>Eukaryota</taxon>
        <taxon>Metazoa</taxon>
        <taxon>Ecdysozoa</taxon>
        <taxon>Nematoda</taxon>
        <taxon>Enoplea</taxon>
        <taxon>Dorylaimia</taxon>
        <taxon>Trichinellida</taxon>
        <taxon>Trichinellidae</taxon>
        <taxon>Trichinella</taxon>
    </lineage>
</organism>